<evidence type="ECO:0000313" key="6">
    <source>
        <dbReference type="EMBL" id="MDO1447315.1"/>
    </source>
</evidence>
<evidence type="ECO:0000259" key="5">
    <source>
        <dbReference type="Pfam" id="PF03330"/>
    </source>
</evidence>
<comment type="similarity">
    <text evidence="3 4">Belongs to the RlpA family.</text>
</comment>
<dbReference type="PANTHER" id="PTHR34183:SF1">
    <property type="entry name" value="ENDOLYTIC PEPTIDOGLYCAN TRANSGLYCOSYLASE RLPA"/>
    <property type="match status" value="1"/>
</dbReference>
<evidence type="ECO:0000313" key="7">
    <source>
        <dbReference type="Proteomes" id="UP001168528"/>
    </source>
</evidence>
<keyword evidence="7" id="KW-1185">Reference proteome</keyword>
<dbReference type="Gene3D" id="2.40.40.10">
    <property type="entry name" value="RlpA-like domain"/>
    <property type="match status" value="1"/>
</dbReference>
<dbReference type="SUPFAM" id="SSF50685">
    <property type="entry name" value="Barwin-like endoglucanases"/>
    <property type="match status" value="1"/>
</dbReference>
<evidence type="ECO:0000256" key="1">
    <source>
        <dbReference type="ARBA" id="ARBA00023239"/>
    </source>
</evidence>
<accession>A0ABT8R5E7</accession>
<feature type="domain" description="RlpA-like protein double-psi beta-barrel" evidence="5">
    <location>
        <begin position="34"/>
        <end position="124"/>
    </location>
</feature>
<dbReference type="EC" id="4.2.2.-" evidence="3"/>
<evidence type="ECO:0000256" key="3">
    <source>
        <dbReference type="HAMAP-Rule" id="MF_02071"/>
    </source>
</evidence>
<dbReference type="Pfam" id="PF03330">
    <property type="entry name" value="DPBB_1"/>
    <property type="match status" value="1"/>
</dbReference>
<dbReference type="NCBIfam" id="TIGR00413">
    <property type="entry name" value="rlpA"/>
    <property type="match status" value="1"/>
</dbReference>
<dbReference type="Proteomes" id="UP001168528">
    <property type="component" value="Unassembled WGS sequence"/>
</dbReference>
<keyword evidence="1 3" id="KW-0456">Lyase</keyword>
<dbReference type="PANTHER" id="PTHR34183">
    <property type="entry name" value="ENDOLYTIC PEPTIDOGLYCAN TRANSGLYCOSYLASE RLPA"/>
    <property type="match status" value="1"/>
</dbReference>
<evidence type="ECO:0000256" key="2">
    <source>
        <dbReference type="ARBA" id="ARBA00023316"/>
    </source>
</evidence>
<dbReference type="EMBL" id="JAUKPO010000006">
    <property type="protein sequence ID" value="MDO1447315.1"/>
    <property type="molecule type" value="Genomic_DNA"/>
</dbReference>
<protein>
    <recommendedName>
        <fullName evidence="3">Probable endolytic peptidoglycan transglycosylase RlpA</fullName>
        <ecNumber evidence="3">4.2.2.-</ecNumber>
    </recommendedName>
</protein>
<keyword evidence="2 3" id="KW-0961">Cell wall biogenesis/degradation</keyword>
<dbReference type="RefSeq" id="WP_302038115.1">
    <property type="nucleotide sequence ID" value="NZ_JAUKPO010000006.1"/>
</dbReference>
<dbReference type="HAMAP" id="MF_02071">
    <property type="entry name" value="RlpA"/>
    <property type="match status" value="1"/>
</dbReference>
<proteinExistence type="inferred from homology"/>
<gene>
    <name evidence="3" type="primary">rlpA</name>
    <name evidence="6" type="ORF">Q0590_13690</name>
</gene>
<dbReference type="InterPro" id="IPR009009">
    <property type="entry name" value="RlpA-like_DPBB"/>
</dbReference>
<organism evidence="6 7">
    <name type="scientific">Rhodocytophaga aerolata</name>
    <dbReference type="NCBI Taxonomy" id="455078"/>
    <lineage>
        <taxon>Bacteria</taxon>
        <taxon>Pseudomonadati</taxon>
        <taxon>Bacteroidota</taxon>
        <taxon>Cytophagia</taxon>
        <taxon>Cytophagales</taxon>
        <taxon>Rhodocytophagaceae</taxon>
        <taxon>Rhodocytophaga</taxon>
    </lineage>
</organism>
<dbReference type="InterPro" id="IPR036908">
    <property type="entry name" value="RlpA-like_sf"/>
</dbReference>
<name>A0ABT8R5E7_9BACT</name>
<dbReference type="InterPro" id="IPR034718">
    <property type="entry name" value="RlpA"/>
</dbReference>
<dbReference type="CDD" id="cd22268">
    <property type="entry name" value="DPBB_RlpA-like"/>
    <property type="match status" value="1"/>
</dbReference>
<evidence type="ECO:0000256" key="4">
    <source>
        <dbReference type="RuleBase" id="RU003495"/>
    </source>
</evidence>
<comment type="function">
    <text evidence="3">Lytic transglycosylase with a strong preference for naked glycan strands that lack stem peptides.</text>
</comment>
<reference evidence="6" key="1">
    <citation type="submission" date="2023-07" db="EMBL/GenBank/DDBJ databases">
        <title>The genome sequence of Rhodocytophaga aerolata KACC 12507.</title>
        <authorList>
            <person name="Zhang X."/>
        </authorList>
    </citation>
    <scope>NUCLEOTIDE SEQUENCE</scope>
    <source>
        <strain evidence="6">KACC 12507</strain>
    </source>
</reference>
<dbReference type="InterPro" id="IPR012997">
    <property type="entry name" value="RplA"/>
</dbReference>
<comment type="caution">
    <text evidence="6">The sequence shown here is derived from an EMBL/GenBank/DDBJ whole genome shotgun (WGS) entry which is preliminary data.</text>
</comment>
<sequence>MKSGIKIILFLVFTLIISSFQTRQTLPEDEITKTQTGVASYYNDKHHGKKTASGEIYHKAKLTAAHRTLPFGTEVKVTNLSNGKTVTVRINDRGPYAKGRLIDLSKLAAQEIGLMKMGIAKVKIEYSLQQAASKG</sequence>